<dbReference type="SUPFAM" id="SSF50249">
    <property type="entry name" value="Nucleic acid-binding proteins"/>
    <property type="match status" value="1"/>
</dbReference>
<evidence type="ECO:0000313" key="4">
    <source>
        <dbReference type="Proteomes" id="UP001189429"/>
    </source>
</evidence>
<proteinExistence type="predicted"/>
<reference evidence="3" key="1">
    <citation type="submission" date="2023-10" db="EMBL/GenBank/DDBJ databases">
        <authorList>
            <person name="Chen Y."/>
            <person name="Shah S."/>
            <person name="Dougan E. K."/>
            <person name="Thang M."/>
            <person name="Chan C."/>
        </authorList>
    </citation>
    <scope>NUCLEOTIDE SEQUENCE [LARGE SCALE GENOMIC DNA]</scope>
</reference>
<dbReference type="InterPro" id="IPR002059">
    <property type="entry name" value="CSP_DNA-bd"/>
</dbReference>
<evidence type="ECO:0000259" key="2">
    <source>
        <dbReference type="PROSITE" id="PS51857"/>
    </source>
</evidence>
<feature type="domain" description="CSD" evidence="2">
    <location>
        <begin position="66"/>
        <end position="135"/>
    </location>
</feature>
<comment type="caution">
    <text evidence="3">The sequence shown here is derived from an EMBL/GenBank/DDBJ whole genome shotgun (WGS) entry which is preliminary data.</text>
</comment>
<name>A0ABN9WL59_9DINO</name>
<evidence type="ECO:0000256" key="1">
    <source>
        <dbReference type="SAM" id="MobiDB-lite"/>
    </source>
</evidence>
<feature type="non-terminal residue" evidence="3">
    <location>
        <position position="1"/>
    </location>
</feature>
<organism evidence="3 4">
    <name type="scientific">Prorocentrum cordatum</name>
    <dbReference type="NCBI Taxonomy" id="2364126"/>
    <lineage>
        <taxon>Eukaryota</taxon>
        <taxon>Sar</taxon>
        <taxon>Alveolata</taxon>
        <taxon>Dinophyceae</taxon>
        <taxon>Prorocentrales</taxon>
        <taxon>Prorocentraceae</taxon>
        <taxon>Prorocentrum</taxon>
    </lineage>
</organism>
<feature type="non-terminal residue" evidence="3">
    <location>
        <position position="857"/>
    </location>
</feature>
<feature type="region of interest" description="Disordered" evidence="1">
    <location>
        <begin position="1"/>
        <end position="64"/>
    </location>
</feature>
<sequence length="857" mass="92485">GGKSGGRDRRDEDRDGKGGKDGKGRGGKDGKDDKGKDGKGKDGKDKDDKGRGKGKKGKEEKVVTKGLRGKVVQFLAKKEGQARPSGFISRADGEKDVYFDAADILDGETVEQFDPVEFDVVEGTDGRMYAARVKKLPKGTVIDERSAKAAEPITASKAGSLTGSLTGKMTLGPKTGPGAGRLTGGLSLRPGGLTGGISLTPGGAGAKKKEEEKKVEFGAGGPTEECAGDDDGVAWGRIVSGDVFFRAADVVGMNCLDQPPPGLRCHAGGAARPTSSPGGGLLLTIGLIGGTPLVDAWSLPKVVLEAEHRSSAQKARERALGEGRTEESGGEAGPEAGVPGGEDGPSRVSDLFADRYGLAIPRLLDFEVARLHGFDSPTAGVVIAQWFKAPSGHKLSFTSRHLVPLRVGTLRAAAPMRLDGALAGPLILAVCAVLRASALQSRIVYDLEAEGEGASDDLQGQSEGRSYSLEGGDQGASDDLAAEGVGDVPADTRSEREWQRSAAQPEETAPQAEPDVYDGPPRKPGCYMRMLSRCPRSPLRSEAWRHDSWAEEHGLDEAGCKRRKRTWDRRNSNGYKTIWLAADDEVSFTVSKDSSGKACAVEIYKERKGAWRTGRPSKGQRGQQTRKETIKDQMNWLMEMDTEEVLKNASLFKDVLEAPDFNPSHLLKIVSLLASPELMEDTRSDQLYRIFLASTAMQASLRTTVIKHSAGKHSGSFLEECLRLLVEIVMRGDPKALRGQLPLQELAEAWETAIREGSTSTKKGLPEEVMNNLVCLEKNFPDEINLDRIKGTRAKKTHTTASDEAVELMEADYYQDMPILPTSNEMLGQCAFEIQENMRTYDKCEDFIQTHFMLLRE</sequence>
<protein>
    <recommendedName>
        <fullName evidence="2">CSD domain-containing protein</fullName>
    </recommendedName>
</protein>
<dbReference type="PROSITE" id="PS51857">
    <property type="entry name" value="CSD_2"/>
    <property type="match status" value="1"/>
</dbReference>
<feature type="compositionally biased region" description="Basic and acidic residues" evidence="1">
    <location>
        <begin position="1"/>
        <end position="63"/>
    </location>
</feature>
<evidence type="ECO:0000313" key="3">
    <source>
        <dbReference type="EMBL" id="CAK0887308.1"/>
    </source>
</evidence>
<feature type="compositionally biased region" description="Basic and acidic residues" evidence="1">
    <location>
        <begin position="308"/>
        <end position="327"/>
    </location>
</feature>
<feature type="compositionally biased region" description="Basic and acidic residues" evidence="1">
    <location>
        <begin position="490"/>
        <end position="499"/>
    </location>
</feature>
<dbReference type="Gene3D" id="2.40.50.140">
    <property type="entry name" value="Nucleic acid-binding proteins"/>
    <property type="match status" value="1"/>
</dbReference>
<keyword evidence="4" id="KW-1185">Reference proteome</keyword>
<accession>A0ABN9WL59</accession>
<dbReference type="EMBL" id="CAUYUJ010018924">
    <property type="protein sequence ID" value="CAK0887308.1"/>
    <property type="molecule type" value="Genomic_DNA"/>
</dbReference>
<dbReference type="InterPro" id="IPR012340">
    <property type="entry name" value="NA-bd_OB-fold"/>
</dbReference>
<feature type="region of interest" description="Disordered" evidence="1">
    <location>
        <begin position="453"/>
        <end position="521"/>
    </location>
</feature>
<dbReference type="Proteomes" id="UP001189429">
    <property type="component" value="Unassembled WGS sequence"/>
</dbReference>
<gene>
    <name evidence="3" type="ORF">PCOR1329_LOCUS68404</name>
</gene>
<feature type="compositionally biased region" description="Low complexity" evidence="1">
    <location>
        <begin position="502"/>
        <end position="514"/>
    </location>
</feature>
<feature type="region of interest" description="Disordered" evidence="1">
    <location>
        <begin position="308"/>
        <end position="344"/>
    </location>
</feature>